<dbReference type="EMBL" id="LGRX02020379">
    <property type="protein sequence ID" value="KAK3257565.1"/>
    <property type="molecule type" value="Genomic_DNA"/>
</dbReference>
<gene>
    <name evidence="1" type="ORF">CYMTET_33353</name>
</gene>
<comment type="caution">
    <text evidence="1">The sequence shown here is derived from an EMBL/GenBank/DDBJ whole genome shotgun (WGS) entry which is preliminary data.</text>
</comment>
<evidence type="ECO:0000313" key="1">
    <source>
        <dbReference type="EMBL" id="KAK3257565.1"/>
    </source>
</evidence>
<protein>
    <recommendedName>
        <fullName evidence="3">EF-hand domain-containing protein</fullName>
    </recommendedName>
</protein>
<name>A0AAE0FDD0_9CHLO</name>
<keyword evidence="2" id="KW-1185">Reference proteome</keyword>
<reference evidence="1 2" key="1">
    <citation type="journal article" date="2015" name="Genome Biol. Evol.">
        <title>Comparative Genomics of a Bacterivorous Green Alga Reveals Evolutionary Causalities and Consequences of Phago-Mixotrophic Mode of Nutrition.</title>
        <authorList>
            <person name="Burns J.A."/>
            <person name="Paasch A."/>
            <person name="Narechania A."/>
            <person name="Kim E."/>
        </authorList>
    </citation>
    <scope>NUCLEOTIDE SEQUENCE [LARGE SCALE GENOMIC DNA]</scope>
    <source>
        <strain evidence="1 2">PLY_AMNH</strain>
    </source>
</reference>
<proteinExistence type="predicted"/>
<dbReference type="AlphaFoldDB" id="A0AAE0FDD0"/>
<dbReference type="InterPro" id="IPR018247">
    <property type="entry name" value="EF_Hand_1_Ca_BS"/>
</dbReference>
<sequence>MEACALLTSFIARHLMGPSSLLYRNIMDEHADILTQYARFAAKAITASLVFDIVDGNANGEVSKGELFKELRSVFYSHMTYDETVTLVEFMMFMAESLARPLGRAAGDQPKEKSRISLIGGSGSDSISVRRHNAMAIEHGIPTEDVPRRSRTHLSREDWLNVFVGPPSSVSRDYFLKIRRKQLVRITPSNPRLPLFRSVH</sequence>
<evidence type="ECO:0008006" key="3">
    <source>
        <dbReference type="Google" id="ProtNLM"/>
    </source>
</evidence>
<organism evidence="1 2">
    <name type="scientific">Cymbomonas tetramitiformis</name>
    <dbReference type="NCBI Taxonomy" id="36881"/>
    <lineage>
        <taxon>Eukaryota</taxon>
        <taxon>Viridiplantae</taxon>
        <taxon>Chlorophyta</taxon>
        <taxon>Pyramimonadophyceae</taxon>
        <taxon>Pyramimonadales</taxon>
        <taxon>Pyramimonadaceae</taxon>
        <taxon>Cymbomonas</taxon>
    </lineage>
</organism>
<accession>A0AAE0FDD0</accession>
<dbReference type="PROSITE" id="PS00018">
    <property type="entry name" value="EF_HAND_1"/>
    <property type="match status" value="1"/>
</dbReference>
<evidence type="ECO:0000313" key="2">
    <source>
        <dbReference type="Proteomes" id="UP001190700"/>
    </source>
</evidence>
<dbReference type="Proteomes" id="UP001190700">
    <property type="component" value="Unassembled WGS sequence"/>
</dbReference>